<accession>A0ABP8TLK7</accession>
<dbReference type="PANTHER" id="PTHR38599:SF1">
    <property type="entry name" value="CUPIN DOMAIN PROTEIN (AFU_ORTHOLOGUE AFUA_3G13620)"/>
    <property type="match status" value="1"/>
</dbReference>
<keyword evidence="3" id="KW-1185">Reference proteome</keyword>
<dbReference type="Gene3D" id="2.60.120.10">
    <property type="entry name" value="Jelly Rolls"/>
    <property type="match status" value="1"/>
</dbReference>
<evidence type="ECO:0000313" key="3">
    <source>
        <dbReference type="Proteomes" id="UP001500212"/>
    </source>
</evidence>
<dbReference type="InterPro" id="IPR014710">
    <property type="entry name" value="RmlC-like_jellyroll"/>
</dbReference>
<sequence length="134" mass="14543">MRIEPIPHDGGYHRDDQVADAESIPPISRSVLLDQPLPVPQSTHRVQVRRITIAPGRAAGLHVHNGPVFGSIETGSAVYQIDGEAASVLGPGDVFYEPEGVRIARFDAQDDGVTFLGYFLLAADESPEIEFPDR</sequence>
<dbReference type="InterPro" id="IPR013096">
    <property type="entry name" value="Cupin_2"/>
</dbReference>
<evidence type="ECO:0000259" key="1">
    <source>
        <dbReference type="Pfam" id="PF07883"/>
    </source>
</evidence>
<proteinExistence type="predicted"/>
<protein>
    <recommendedName>
        <fullName evidence="1">Cupin type-2 domain-containing protein</fullName>
    </recommendedName>
</protein>
<evidence type="ECO:0000313" key="2">
    <source>
        <dbReference type="EMBL" id="GAA4608873.1"/>
    </source>
</evidence>
<dbReference type="SUPFAM" id="SSF51182">
    <property type="entry name" value="RmlC-like cupins"/>
    <property type="match status" value="1"/>
</dbReference>
<gene>
    <name evidence="2" type="ORF">GCM10023195_35230</name>
</gene>
<organism evidence="2 3">
    <name type="scientific">Actinoallomurus liliacearum</name>
    <dbReference type="NCBI Taxonomy" id="1080073"/>
    <lineage>
        <taxon>Bacteria</taxon>
        <taxon>Bacillati</taxon>
        <taxon>Actinomycetota</taxon>
        <taxon>Actinomycetes</taxon>
        <taxon>Streptosporangiales</taxon>
        <taxon>Thermomonosporaceae</taxon>
        <taxon>Actinoallomurus</taxon>
    </lineage>
</organism>
<dbReference type="Proteomes" id="UP001500212">
    <property type="component" value="Unassembled WGS sequence"/>
</dbReference>
<dbReference type="Pfam" id="PF07883">
    <property type="entry name" value="Cupin_2"/>
    <property type="match status" value="1"/>
</dbReference>
<dbReference type="EMBL" id="BAABHJ010000008">
    <property type="protein sequence ID" value="GAA4608873.1"/>
    <property type="molecule type" value="Genomic_DNA"/>
</dbReference>
<dbReference type="PANTHER" id="PTHR38599">
    <property type="entry name" value="CUPIN DOMAIN PROTEIN (AFU_ORTHOLOGUE AFUA_3G13620)"/>
    <property type="match status" value="1"/>
</dbReference>
<comment type="caution">
    <text evidence="2">The sequence shown here is derived from an EMBL/GenBank/DDBJ whole genome shotgun (WGS) entry which is preliminary data.</text>
</comment>
<reference evidence="3" key="1">
    <citation type="journal article" date="2019" name="Int. J. Syst. Evol. Microbiol.">
        <title>The Global Catalogue of Microorganisms (GCM) 10K type strain sequencing project: providing services to taxonomists for standard genome sequencing and annotation.</title>
        <authorList>
            <consortium name="The Broad Institute Genomics Platform"/>
            <consortium name="The Broad Institute Genome Sequencing Center for Infectious Disease"/>
            <person name="Wu L."/>
            <person name="Ma J."/>
        </authorList>
    </citation>
    <scope>NUCLEOTIDE SEQUENCE [LARGE SCALE GENOMIC DNA]</scope>
    <source>
        <strain evidence="3">JCM 17938</strain>
    </source>
</reference>
<dbReference type="RefSeq" id="WP_345354794.1">
    <property type="nucleotide sequence ID" value="NZ_BAABHJ010000008.1"/>
</dbReference>
<feature type="domain" description="Cupin type-2" evidence="1">
    <location>
        <begin position="50"/>
        <end position="101"/>
    </location>
</feature>
<name>A0ABP8TLK7_9ACTN</name>
<dbReference type="InterPro" id="IPR011051">
    <property type="entry name" value="RmlC_Cupin_sf"/>
</dbReference>